<evidence type="ECO:0000313" key="6">
    <source>
        <dbReference type="Proteomes" id="UP000199230"/>
    </source>
</evidence>
<name>A0A1H3IVU7_9FIRM</name>
<dbReference type="PANTHER" id="PTHR30290:SF9">
    <property type="entry name" value="OLIGOPEPTIDE-BINDING PROTEIN APPA"/>
    <property type="match status" value="1"/>
</dbReference>
<dbReference type="PROSITE" id="PS51257">
    <property type="entry name" value="PROKAR_LIPOPROTEIN"/>
    <property type="match status" value="1"/>
</dbReference>
<accession>A0A1H3IVU7</accession>
<dbReference type="GO" id="GO:0015833">
    <property type="term" value="P:peptide transport"/>
    <property type="evidence" value="ECO:0007669"/>
    <property type="project" value="TreeGrafter"/>
</dbReference>
<dbReference type="CDD" id="cd08513">
    <property type="entry name" value="PBP2_thermophilic_Hb8_like"/>
    <property type="match status" value="1"/>
</dbReference>
<dbReference type="PIRSF" id="PIRSF002741">
    <property type="entry name" value="MppA"/>
    <property type="match status" value="1"/>
</dbReference>
<evidence type="ECO:0000256" key="3">
    <source>
        <dbReference type="ARBA" id="ARBA00022729"/>
    </source>
</evidence>
<dbReference type="EMBL" id="FNPV01000001">
    <property type="protein sequence ID" value="SDY31697.1"/>
    <property type="molecule type" value="Genomic_DNA"/>
</dbReference>
<dbReference type="Proteomes" id="UP000199230">
    <property type="component" value="Unassembled WGS sequence"/>
</dbReference>
<dbReference type="Gene3D" id="3.10.105.10">
    <property type="entry name" value="Dipeptide-binding Protein, Domain 3"/>
    <property type="match status" value="1"/>
</dbReference>
<dbReference type="GO" id="GO:0043190">
    <property type="term" value="C:ATP-binding cassette (ABC) transporter complex"/>
    <property type="evidence" value="ECO:0007669"/>
    <property type="project" value="InterPro"/>
</dbReference>
<dbReference type="GO" id="GO:0042597">
    <property type="term" value="C:periplasmic space"/>
    <property type="evidence" value="ECO:0007669"/>
    <property type="project" value="UniProtKB-ARBA"/>
</dbReference>
<dbReference type="Gene3D" id="3.40.190.10">
    <property type="entry name" value="Periplasmic binding protein-like II"/>
    <property type="match status" value="1"/>
</dbReference>
<keyword evidence="2" id="KW-0813">Transport</keyword>
<protein>
    <submittedName>
        <fullName evidence="5">Peptide/nickel transport system substrate-binding protein</fullName>
    </submittedName>
</protein>
<dbReference type="Pfam" id="PF00496">
    <property type="entry name" value="SBP_bac_5"/>
    <property type="match status" value="1"/>
</dbReference>
<gene>
    <name evidence="5" type="ORF">SAMN05192546_101304</name>
</gene>
<dbReference type="InterPro" id="IPR030678">
    <property type="entry name" value="Peptide/Ni-bd"/>
</dbReference>
<dbReference type="Gene3D" id="3.90.76.10">
    <property type="entry name" value="Dipeptide-binding Protein, Domain 1"/>
    <property type="match status" value="1"/>
</dbReference>
<dbReference type="RefSeq" id="WP_093310265.1">
    <property type="nucleotide sequence ID" value="NZ_FNPV01000001.1"/>
</dbReference>
<dbReference type="OrthoDB" id="9772924at2"/>
<dbReference type="InterPro" id="IPR000914">
    <property type="entry name" value="SBP_5_dom"/>
</dbReference>
<evidence type="ECO:0000256" key="1">
    <source>
        <dbReference type="ARBA" id="ARBA00005695"/>
    </source>
</evidence>
<reference evidence="5 6" key="1">
    <citation type="submission" date="2016-10" db="EMBL/GenBank/DDBJ databases">
        <authorList>
            <person name="de Groot N.N."/>
        </authorList>
    </citation>
    <scope>NUCLEOTIDE SEQUENCE [LARGE SCALE GENOMIC DNA]</scope>
    <source>
        <strain evidence="5 6">APO</strain>
    </source>
</reference>
<proteinExistence type="inferred from homology"/>
<organism evidence="5 6">
    <name type="scientific">Tindallia californiensis</name>
    <dbReference type="NCBI Taxonomy" id="159292"/>
    <lineage>
        <taxon>Bacteria</taxon>
        <taxon>Bacillati</taxon>
        <taxon>Bacillota</taxon>
        <taxon>Clostridia</taxon>
        <taxon>Peptostreptococcales</taxon>
        <taxon>Tindalliaceae</taxon>
        <taxon>Tindallia</taxon>
    </lineage>
</organism>
<dbReference type="AlphaFoldDB" id="A0A1H3IVU7"/>
<evidence type="ECO:0000313" key="5">
    <source>
        <dbReference type="EMBL" id="SDY31697.1"/>
    </source>
</evidence>
<comment type="similarity">
    <text evidence="1">Belongs to the bacterial solute-binding protein 5 family.</text>
</comment>
<dbReference type="PANTHER" id="PTHR30290">
    <property type="entry name" value="PERIPLASMIC BINDING COMPONENT OF ABC TRANSPORTER"/>
    <property type="match status" value="1"/>
</dbReference>
<sequence length="536" mass="61568">MKNKKIISIVSILMIAFFMMAIVGCGNKEAAKEEKDSSEHAAASFNPEDSGALQIAVSRPGSLNPLFNGNESLTQMYHLVYEGLVTFNENREIEPKLAKEWEWDERGQSITFTLRPNVTWHDGESFKPEDVVFTINAMKNKVSNLDYPFVHADIINQIADARKVSDHQVQVSFSRPFSGGLEALVFPILPQHLFEGAGSSLLASDDFPIIGTGRYQIVEHDTSRAFKLSHYTNYWGESPYIKEIVVSVVPDREAAMSMFESGEIDIVEPLSIDWTKHTDRDEVTGKSFLSNKYEFIGVNFTNEWMNRKELRQAIAYAIDREQILQQLYFNHGIVTDTPVFPHSWLSTSDELTYSFNQETARQMIQDLEMPEETVFTLLTNEDNQLRVATAHVIAEQLNEAGLVVEVEKASWEDLQDRIEERNYDLVLAGWHLSFLQDFSFAFHSTQRDAGNFVQYQNDDMDEILENIFGAANQNQKREEWGRFQRLFIEEMPYISLFYKNHAILHRETLKGDLEPNAFNWFNGIENAYVVKVETED</sequence>
<evidence type="ECO:0000259" key="4">
    <source>
        <dbReference type="Pfam" id="PF00496"/>
    </source>
</evidence>
<keyword evidence="3" id="KW-0732">Signal</keyword>
<dbReference type="STRING" id="159292.SAMN05192546_101304"/>
<keyword evidence="6" id="KW-1185">Reference proteome</keyword>
<dbReference type="GO" id="GO:1904680">
    <property type="term" value="F:peptide transmembrane transporter activity"/>
    <property type="evidence" value="ECO:0007669"/>
    <property type="project" value="TreeGrafter"/>
</dbReference>
<dbReference type="InterPro" id="IPR039424">
    <property type="entry name" value="SBP_5"/>
</dbReference>
<dbReference type="SUPFAM" id="SSF53850">
    <property type="entry name" value="Periplasmic binding protein-like II"/>
    <property type="match status" value="1"/>
</dbReference>
<feature type="domain" description="Solute-binding protein family 5" evidence="4">
    <location>
        <begin position="92"/>
        <end position="442"/>
    </location>
</feature>
<evidence type="ECO:0000256" key="2">
    <source>
        <dbReference type="ARBA" id="ARBA00022448"/>
    </source>
</evidence>